<keyword evidence="1" id="KW-0732">Signal</keyword>
<dbReference type="Proteomes" id="UP001607157">
    <property type="component" value="Unassembled WGS sequence"/>
</dbReference>
<dbReference type="Pfam" id="PF08238">
    <property type="entry name" value="Sel1"/>
    <property type="match status" value="2"/>
</dbReference>
<name>A0ABW7I5T7_9RHOB</name>
<dbReference type="EMBL" id="JBIHMM010000001">
    <property type="protein sequence ID" value="MFH0253350.1"/>
    <property type="molecule type" value="Genomic_DNA"/>
</dbReference>
<feature type="chain" id="PRO_5046441569" evidence="1">
    <location>
        <begin position="19"/>
        <end position="209"/>
    </location>
</feature>
<dbReference type="SUPFAM" id="SSF81901">
    <property type="entry name" value="HCP-like"/>
    <property type="match status" value="1"/>
</dbReference>
<evidence type="ECO:0000256" key="1">
    <source>
        <dbReference type="SAM" id="SignalP"/>
    </source>
</evidence>
<dbReference type="InterPro" id="IPR006597">
    <property type="entry name" value="Sel1-like"/>
</dbReference>
<dbReference type="InterPro" id="IPR011990">
    <property type="entry name" value="TPR-like_helical_dom_sf"/>
</dbReference>
<protein>
    <submittedName>
        <fullName evidence="2">Sel1 repeat family protein</fullName>
    </submittedName>
</protein>
<dbReference type="Gene3D" id="1.25.40.10">
    <property type="entry name" value="Tetratricopeptide repeat domain"/>
    <property type="match status" value="2"/>
</dbReference>
<sequence>MRRVAALVLALGAGPALGADAPSFEAAVTLARKGEAPAAAAMFRALAEEDSVAAQANLAVMLARGQGLPQDDLEAAYWAWRARLGGEARAIALAEHLLTRLTDEARADLAERLATDLGEMSAAGDRAALLGLGRIAAQLRQPPDHAEALKWYSIAAALGVPGAASLRDILADEMPAADRLDVQAGAREAFAEWCGGLADGERPETCPGA</sequence>
<accession>A0ABW7I5T7</accession>
<evidence type="ECO:0000313" key="2">
    <source>
        <dbReference type="EMBL" id="MFH0253350.1"/>
    </source>
</evidence>
<proteinExistence type="predicted"/>
<gene>
    <name evidence="2" type="ORF">ACGRVM_05575</name>
</gene>
<comment type="caution">
    <text evidence="2">The sequence shown here is derived from an EMBL/GenBank/DDBJ whole genome shotgun (WGS) entry which is preliminary data.</text>
</comment>
<dbReference type="RefSeq" id="WP_377167831.1">
    <property type="nucleotide sequence ID" value="NZ_JBHTJC010000001.1"/>
</dbReference>
<feature type="signal peptide" evidence="1">
    <location>
        <begin position="1"/>
        <end position="18"/>
    </location>
</feature>
<reference evidence="2 3" key="1">
    <citation type="submission" date="2024-10" db="EMBL/GenBank/DDBJ databases">
        <authorList>
            <person name="Yang X.-N."/>
        </authorList>
    </citation>
    <scope>NUCLEOTIDE SEQUENCE [LARGE SCALE GENOMIC DNA]</scope>
    <source>
        <strain evidence="2 3">CAU 1059</strain>
    </source>
</reference>
<evidence type="ECO:0000313" key="3">
    <source>
        <dbReference type="Proteomes" id="UP001607157"/>
    </source>
</evidence>
<organism evidence="2 3">
    <name type="scientific">Roseovarius aquimarinus</name>
    <dbReference type="NCBI Taxonomy" id="1229156"/>
    <lineage>
        <taxon>Bacteria</taxon>
        <taxon>Pseudomonadati</taxon>
        <taxon>Pseudomonadota</taxon>
        <taxon>Alphaproteobacteria</taxon>
        <taxon>Rhodobacterales</taxon>
        <taxon>Roseobacteraceae</taxon>
        <taxon>Roseovarius</taxon>
    </lineage>
</organism>
<keyword evidence="3" id="KW-1185">Reference proteome</keyword>
<dbReference type="SMART" id="SM00671">
    <property type="entry name" value="SEL1"/>
    <property type="match status" value="2"/>
</dbReference>